<dbReference type="EMBL" id="DWYW01000225">
    <property type="protein sequence ID" value="HJA91090.1"/>
    <property type="molecule type" value="Genomic_DNA"/>
</dbReference>
<dbReference type="Gene3D" id="3.20.20.80">
    <property type="entry name" value="Glycosidases"/>
    <property type="match status" value="1"/>
</dbReference>
<gene>
    <name evidence="3" type="ORF">H9948_09915</name>
</gene>
<dbReference type="GO" id="GO:0005829">
    <property type="term" value="C:cytosol"/>
    <property type="evidence" value="ECO:0007669"/>
    <property type="project" value="TreeGrafter"/>
</dbReference>
<dbReference type="PANTHER" id="PTHR10353">
    <property type="entry name" value="GLYCOSYL HYDROLASE"/>
    <property type="match status" value="1"/>
</dbReference>
<dbReference type="InterPro" id="IPR017853">
    <property type="entry name" value="GH"/>
</dbReference>
<comment type="similarity">
    <text evidence="2">Belongs to the glycosyl hydrolase 1 family.</text>
</comment>
<organism evidence="3 4">
    <name type="scientific">Candidatus Jeotgalibaca merdavium</name>
    <dbReference type="NCBI Taxonomy" id="2838627"/>
    <lineage>
        <taxon>Bacteria</taxon>
        <taxon>Bacillati</taxon>
        <taxon>Bacillota</taxon>
        <taxon>Bacilli</taxon>
        <taxon>Lactobacillales</taxon>
        <taxon>Carnobacteriaceae</taxon>
        <taxon>Jeotgalibaca</taxon>
    </lineage>
</organism>
<dbReference type="InterPro" id="IPR001360">
    <property type="entry name" value="Glyco_hydro_1"/>
</dbReference>
<dbReference type="Pfam" id="PF00232">
    <property type="entry name" value="Glyco_hydro_1"/>
    <property type="match status" value="1"/>
</dbReference>
<keyword evidence="1" id="KW-0326">Glycosidase</keyword>
<name>A0A9D2I2F5_9LACT</name>
<comment type="caution">
    <text evidence="3">The sequence shown here is derived from an EMBL/GenBank/DDBJ whole genome shotgun (WGS) entry which is preliminary data.</text>
</comment>
<dbReference type="PANTHER" id="PTHR10353:SF122">
    <property type="entry name" value="6-PHOSPHO-BETA-GLUCOSIDASE ASCB-RELATED"/>
    <property type="match status" value="1"/>
</dbReference>
<accession>A0A9D2I2F5</accession>
<dbReference type="AlphaFoldDB" id="A0A9D2I2F5"/>
<proteinExistence type="inferred from homology"/>
<reference evidence="3" key="1">
    <citation type="journal article" date="2021" name="PeerJ">
        <title>Extensive microbial diversity within the chicken gut microbiome revealed by metagenomics and culture.</title>
        <authorList>
            <person name="Gilroy R."/>
            <person name="Ravi A."/>
            <person name="Getino M."/>
            <person name="Pursley I."/>
            <person name="Horton D.L."/>
            <person name="Alikhan N.F."/>
            <person name="Baker D."/>
            <person name="Gharbi K."/>
            <person name="Hall N."/>
            <person name="Watson M."/>
            <person name="Adriaenssens E.M."/>
            <person name="Foster-Nyarko E."/>
            <person name="Jarju S."/>
            <person name="Secka A."/>
            <person name="Antonio M."/>
            <person name="Oren A."/>
            <person name="Chaudhuri R.R."/>
            <person name="La Ragione R."/>
            <person name="Hildebrand F."/>
            <person name="Pallen M.J."/>
        </authorList>
    </citation>
    <scope>NUCLEOTIDE SEQUENCE</scope>
    <source>
        <strain evidence="3">CHK171-505</strain>
    </source>
</reference>
<dbReference type="GO" id="GO:0008422">
    <property type="term" value="F:beta-glucosidase activity"/>
    <property type="evidence" value="ECO:0007669"/>
    <property type="project" value="TreeGrafter"/>
</dbReference>
<dbReference type="PRINTS" id="PR00131">
    <property type="entry name" value="GLHYDRLASE1"/>
</dbReference>
<evidence type="ECO:0000313" key="4">
    <source>
        <dbReference type="Proteomes" id="UP000886856"/>
    </source>
</evidence>
<keyword evidence="1" id="KW-0378">Hydrolase</keyword>
<sequence>MGLLASIRILVFIAENGLGAYDTVEEDGSIHDDYRITYLSQHLEQMAEAIEDGVSLLGYTMWGIIDIVSCGTIEMSKRYGVIYVDIDDAGKGSYERKKKDSFTWYQRVIETNGMEL</sequence>
<reference evidence="3" key="2">
    <citation type="submission" date="2021-04" db="EMBL/GenBank/DDBJ databases">
        <authorList>
            <person name="Gilroy R."/>
        </authorList>
    </citation>
    <scope>NUCLEOTIDE SEQUENCE</scope>
    <source>
        <strain evidence="3">CHK171-505</strain>
    </source>
</reference>
<dbReference type="Proteomes" id="UP000886856">
    <property type="component" value="Unassembled WGS sequence"/>
</dbReference>
<evidence type="ECO:0000313" key="3">
    <source>
        <dbReference type="EMBL" id="HJA91090.1"/>
    </source>
</evidence>
<evidence type="ECO:0000256" key="1">
    <source>
        <dbReference type="ARBA" id="ARBA00023295"/>
    </source>
</evidence>
<dbReference type="SUPFAM" id="SSF51445">
    <property type="entry name" value="(Trans)glycosidases"/>
    <property type="match status" value="1"/>
</dbReference>
<evidence type="ECO:0000256" key="2">
    <source>
        <dbReference type="RuleBase" id="RU003690"/>
    </source>
</evidence>
<protein>
    <submittedName>
        <fullName evidence="3">Family 1 glycosylhydrolase</fullName>
    </submittedName>
</protein>
<dbReference type="GO" id="GO:0016052">
    <property type="term" value="P:carbohydrate catabolic process"/>
    <property type="evidence" value="ECO:0007669"/>
    <property type="project" value="TreeGrafter"/>
</dbReference>